<dbReference type="Pfam" id="PF03004">
    <property type="entry name" value="Transposase_24"/>
    <property type="match status" value="1"/>
</dbReference>
<keyword evidence="2" id="KW-1185">Reference proteome</keyword>
<protein>
    <submittedName>
        <fullName evidence="1">Uncharacterized protein</fullName>
    </submittedName>
</protein>
<reference evidence="2" key="1">
    <citation type="journal article" date="2013" name="Nature">
        <title>Draft genome of the wheat A-genome progenitor Triticum urartu.</title>
        <authorList>
            <person name="Ling H.Q."/>
            <person name="Zhao S."/>
            <person name="Liu D."/>
            <person name="Wang J."/>
            <person name="Sun H."/>
            <person name="Zhang C."/>
            <person name="Fan H."/>
            <person name="Li D."/>
            <person name="Dong L."/>
            <person name="Tao Y."/>
            <person name="Gao C."/>
            <person name="Wu H."/>
            <person name="Li Y."/>
            <person name="Cui Y."/>
            <person name="Guo X."/>
            <person name="Zheng S."/>
            <person name="Wang B."/>
            <person name="Yu K."/>
            <person name="Liang Q."/>
            <person name="Yang W."/>
            <person name="Lou X."/>
            <person name="Chen J."/>
            <person name="Feng M."/>
            <person name="Jian J."/>
            <person name="Zhang X."/>
            <person name="Luo G."/>
            <person name="Jiang Y."/>
            <person name="Liu J."/>
            <person name="Wang Z."/>
            <person name="Sha Y."/>
            <person name="Zhang B."/>
            <person name="Wu H."/>
            <person name="Tang D."/>
            <person name="Shen Q."/>
            <person name="Xue P."/>
            <person name="Zou S."/>
            <person name="Wang X."/>
            <person name="Liu X."/>
            <person name="Wang F."/>
            <person name="Yang Y."/>
            <person name="An X."/>
            <person name="Dong Z."/>
            <person name="Zhang K."/>
            <person name="Zhang X."/>
            <person name="Luo M.C."/>
            <person name="Dvorak J."/>
            <person name="Tong Y."/>
            <person name="Wang J."/>
            <person name="Yang H."/>
            <person name="Li Z."/>
            <person name="Wang D."/>
            <person name="Zhang A."/>
            <person name="Wang J."/>
        </authorList>
    </citation>
    <scope>NUCLEOTIDE SEQUENCE</scope>
    <source>
        <strain evidence="2">cv. G1812</strain>
    </source>
</reference>
<dbReference type="AlphaFoldDB" id="A0A8R7PAN0"/>
<dbReference type="InterPro" id="IPR004252">
    <property type="entry name" value="Probable_transposase_24"/>
</dbReference>
<sequence length="305" mass="34118">MNGKLAGQYYLDRAQYLVQRQGWLGKEAWVVVVDEWCSEEWIAKSKRYRANHCSSKFKPHKGGSNSMTTISQKMSEQTGEDVNQIQAWVHTHRGLDKRKPLILNTPEATKCLALYTEKAKELDGEDYDILKNDVSSKALYDCSNGKPHGTWSLFNGIVNDIEVIFEVRATGTSSGALKRRRAEEIEDVRQKESEKTRKAEAYANNVLSWGVGMYKHCNEIQKFLQTLATKQGVPIGEIPLPPVPPPFRSLSPGSPQRSTIQILENSEESPALCAQQETNPCSINEHVTAPSVPAVDDEGMFGGFF</sequence>
<dbReference type="Gramene" id="TuG1812G0200001213.01.T02">
    <property type="protein sequence ID" value="TuG1812G0200001213.01.T02"/>
    <property type="gene ID" value="TuG1812G0200001213.01"/>
</dbReference>
<organism evidence="1 2">
    <name type="scientific">Triticum urartu</name>
    <name type="common">Red wild einkorn</name>
    <name type="synonym">Crithodium urartu</name>
    <dbReference type="NCBI Taxonomy" id="4572"/>
    <lineage>
        <taxon>Eukaryota</taxon>
        <taxon>Viridiplantae</taxon>
        <taxon>Streptophyta</taxon>
        <taxon>Embryophyta</taxon>
        <taxon>Tracheophyta</taxon>
        <taxon>Spermatophyta</taxon>
        <taxon>Magnoliopsida</taxon>
        <taxon>Liliopsida</taxon>
        <taxon>Poales</taxon>
        <taxon>Poaceae</taxon>
        <taxon>BOP clade</taxon>
        <taxon>Pooideae</taxon>
        <taxon>Triticodae</taxon>
        <taxon>Triticeae</taxon>
        <taxon>Triticinae</taxon>
        <taxon>Triticum</taxon>
    </lineage>
</organism>
<dbReference type="PANTHER" id="PTHR33157">
    <property type="entry name" value="AUTONOMOUS TRANSPOSABLE ELEMENT EN-1 MOSAIC PROTEIN-RELATED"/>
    <property type="match status" value="1"/>
</dbReference>
<dbReference type="EnsemblPlants" id="TuG1812G0200001213.01.T02">
    <property type="protein sequence ID" value="TuG1812G0200001213.01.T02"/>
    <property type="gene ID" value="TuG1812G0200001213.01"/>
</dbReference>
<dbReference type="GO" id="GO:0032196">
    <property type="term" value="P:transposition"/>
    <property type="evidence" value="ECO:0007669"/>
    <property type="project" value="InterPro"/>
</dbReference>
<name>A0A8R7PAN0_TRIUA</name>
<reference evidence="1" key="2">
    <citation type="submission" date="2018-03" db="EMBL/GenBank/DDBJ databases">
        <title>The Triticum urartu genome reveals the dynamic nature of wheat genome evolution.</title>
        <authorList>
            <person name="Ling H."/>
            <person name="Ma B."/>
            <person name="Shi X."/>
            <person name="Liu H."/>
            <person name="Dong L."/>
            <person name="Sun H."/>
            <person name="Cao Y."/>
            <person name="Gao Q."/>
            <person name="Zheng S."/>
            <person name="Li Y."/>
            <person name="Yu Y."/>
            <person name="Du H."/>
            <person name="Qi M."/>
            <person name="Li Y."/>
            <person name="Yu H."/>
            <person name="Cui Y."/>
            <person name="Wang N."/>
            <person name="Chen C."/>
            <person name="Wu H."/>
            <person name="Zhao Y."/>
            <person name="Zhang J."/>
            <person name="Li Y."/>
            <person name="Zhou W."/>
            <person name="Zhang B."/>
            <person name="Hu W."/>
            <person name="Eijk M."/>
            <person name="Tang J."/>
            <person name="Witsenboer H."/>
            <person name="Zhao S."/>
            <person name="Li Z."/>
            <person name="Zhang A."/>
            <person name="Wang D."/>
            <person name="Liang C."/>
        </authorList>
    </citation>
    <scope>NUCLEOTIDE SEQUENCE [LARGE SCALE GENOMIC DNA]</scope>
    <source>
        <strain evidence="1">cv. G1812</strain>
    </source>
</reference>
<reference evidence="1" key="3">
    <citation type="submission" date="2022-06" db="UniProtKB">
        <authorList>
            <consortium name="EnsemblPlants"/>
        </authorList>
    </citation>
    <scope>IDENTIFICATION</scope>
</reference>
<dbReference type="PANTHER" id="PTHR33157:SF8">
    <property type="entry name" value="OS11G0485000 PROTEIN"/>
    <property type="match status" value="1"/>
</dbReference>
<evidence type="ECO:0000313" key="1">
    <source>
        <dbReference type="EnsemblPlants" id="TuG1812G0200001213.01.T02"/>
    </source>
</evidence>
<evidence type="ECO:0000313" key="2">
    <source>
        <dbReference type="Proteomes" id="UP000015106"/>
    </source>
</evidence>
<dbReference type="InterPro" id="IPR039266">
    <property type="entry name" value="EN-1/SPM"/>
</dbReference>
<proteinExistence type="predicted"/>
<accession>A0A8R7PAN0</accession>
<dbReference type="Proteomes" id="UP000015106">
    <property type="component" value="Chromosome 2"/>
</dbReference>